<accession>A0ABY6A5R0</accession>
<name>A0ABY6A5R0_9BURK</name>
<proteinExistence type="predicted"/>
<feature type="region of interest" description="Disordered" evidence="1">
    <location>
        <begin position="1"/>
        <end position="42"/>
    </location>
</feature>
<dbReference type="Proteomes" id="UP001058290">
    <property type="component" value="Chromosome"/>
</dbReference>
<reference evidence="2" key="1">
    <citation type="submission" date="2022-09" db="EMBL/GenBank/DDBJ databases">
        <title>Bacterial diversity in gut of crayfish and pufferfish.</title>
        <authorList>
            <person name="Huang Y."/>
        </authorList>
    </citation>
    <scope>NUCLEOTIDE SEQUENCE</scope>
    <source>
        <strain evidence="2">PR12</strain>
    </source>
</reference>
<sequence length="42" mass="4222">MRHLPPANLALATPQAQKPVPTTPKKPQPGGGGPPADGDPSQ</sequence>
<dbReference type="RefSeq" id="WP_260719959.1">
    <property type="nucleotide sequence ID" value="NZ_CP104377.1"/>
</dbReference>
<organism evidence="2 3">
    <name type="scientific">Comamonas squillarum</name>
    <dbReference type="NCBI Taxonomy" id="2977320"/>
    <lineage>
        <taxon>Bacteria</taxon>
        <taxon>Pseudomonadati</taxon>
        <taxon>Pseudomonadota</taxon>
        <taxon>Betaproteobacteria</taxon>
        <taxon>Burkholderiales</taxon>
        <taxon>Comamonadaceae</taxon>
        <taxon>Comamonas</taxon>
    </lineage>
</organism>
<evidence type="ECO:0000313" key="3">
    <source>
        <dbReference type="Proteomes" id="UP001058290"/>
    </source>
</evidence>
<dbReference type="EMBL" id="CP104377">
    <property type="protein sequence ID" value="UXC20234.1"/>
    <property type="molecule type" value="Genomic_DNA"/>
</dbReference>
<evidence type="ECO:0000313" key="2">
    <source>
        <dbReference type="EMBL" id="UXC20234.1"/>
    </source>
</evidence>
<gene>
    <name evidence="2" type="ORF">N4T19_09045</name>
</gene>
<protein>
    <submittedName>
        <fullName evidence="2">Uncharacterized protein</fullName>
    </submittedName>
</protein>
<evidence type="ECO:0000256" key="1">
    <source>
        <dbReference type="SAM" id="MobiDB-lite"/>
    </source>
</evidence>
<keyword evidence="3" id="KW-1185">Reference proteome</keyword>